<gene>
    <name evidence="1" type="ORF">ABZ921_10830</name>
</gene>
<evidence type="ECO:0000313" key="1">
    <source>
        <dbReference type="EMBL" id="MEU6821115.1"/>
    </source>
</evidence>
<dbReference type="EMBL" id="JBEYXV010000004">
    <property type="protein sequence ID" value="MEU6821115.1"/>
    <property type="molecule type" value="Genomic_DNA"/>
</dbReference>
<dbReference type="RefSeq" id="WP_359347106.1">
    <property type="nucleotide sequence ID" value="NZ_JBEYXV010000004.1"/>
</dbReference>
<organism evidence="1 2">
    <name type="scientific">Streptomyces atriruber</name>
    <dbReference type="NCBI Taxonomy" id="545121"/>
    <lineage>
        <taxon>Bacteria</taxon>
        <taxon>Bacillati</taxon>
        <taxon>Actinomycetota</taxon>
        <taxon>Actinomycetes</taxon>
        <taxon>Kitasatosporales</taxon>
        <taxon>Streptomycetaceae</taxon>
        <taxon>Streptomyces</taxon>
    </lineage>
</organism>
<name>A0ABV3BJC1_9ACTN</name>
<dbReference type="Proteomes" id="UP001551176">
    <property type="component" value="Unassembled WGS sequence"/>
</dbReference>
<comment type="caution">
    <text evidence="1">The sequence shown here is derived from an EMBL/GenBank/DDBJ whole genome shotgun (WGS) entry which is preliminary data.</text>
</comment>
<evidence type="ECO:0000313" key="2">
    <source>
        <dbReference type="Proteomes" id="UP001551176"/>
    </source>
</evidence>
<evidence type="ECO:0008006" key="3">
    <source>
        <dbReference type="Google" id="ProtNLM"/>
    </source>
</evidence>
<proteinExistence type="predicted"/>
<protein>
    <recommendedName>
        <fullName evidence="3">MFS transporter</fullName>
    </recommendedName>
</protein>
<reference evidence="1 2" key="1">
    <citation type="submission" date="2024-06" db="EMBL/GenBank/DDBJ databases">
        <title>The Natural Products Discovery Center: Release of the First 8490 Sequenced Strains for Exploring Actinobacteria Biosynthetic Diversity.</title>
        <authorList>
            <person name="Kalkreuter E."/>
            <person name="Kautsar S.A."/>
            <person name="Yang D."/>
            <person name="Bader C.D."/>
            <person name="Teijaro C.N."/>
            <person name="Fluegel L."/>
            <person name="Davis C.M."/>
            <person name="Simpson J.R."/>
            <person name="Lauterbach L."/>
            <person name="Steele A.D."/>
            <person name="Gui C."/>
            <person name="Meng S."/>
            <person name="Li G."/>
            <person name="Viehrig K."/>
            <person name="Ye F."/>
            <person name="Su P."/>
            <person name="Kiefer A.F."/>
            <person name="Nichols A."/>
            <person name="Cepeda A.J."/>
            <person name="Yan W."/>
            <person name="Fan B."/>
            <person name="Jiang Y."/>
            <person name="Adhikari A."/>
            <person name="Zheng C.-J."/>
            <person name="Schuster L."/>
            <person name="Cowan T.M."/>
            <person name="Smanski M.J."/>
            <person name="Chevrette M.G."/>
            <person name="De Carvalho L.P.S."/>
            <person name="Shen B."/>
        </authorList>
    </citation>
    <scope>NUCLEOTIDE SEQUENCE [LARGE SCALE GENOMIC DNA]</scope>
    <source>
        <strain evidence="1 2">NPDC046838</strain>
    </source>
</reference>
<keyword evidence="2" id="KW-1185">Reference proteome</keyword>
<accession>A0ABV3BJC1</accession>
<sequence length="97" mass="10050">MALDASMMGAALIVGPVLAGWLSLSFPPLVSYAVISTMTVTTGALVIRSPPLPAQRITETMSWLNSSDLAGGVVGAGRHLSSCPCWSWRPPQSVGVP</sequence>